<dbReference type="GO" id="GO:0005634">
    <property type="term" value="C:nucleus"/>
    <property type="evidence" value="ECO:0007669"/>
    <property type="project" value="UniProtKB-SubCell"/>
</dbReference>
<keyword evidence="7" id="KW-0539">Nucleus</keyword>
<dbReference type="GO" id="GO:0004518">
    <property type="term" value="F:nuclease activity"/>
    <property type="evidence" value="ECO:0007669"/>
    <property type="project" value="UniProtKB-KW"/>
</dbReference>
<feature type="domain" description="DUF8040" evidence="10">
    <location>
        <begin position="310"/>
        <end position="390"/>
    </location>
</feature>
<comment type="subcellular location">
    <subcellularLocation>
        <location evidence="2">Nucleus</location>
    </subcellularLocation>
</comment>
<evidence type="ECO:0000256" key="1">
    <source>
        <dbReference type="ARBA" id="ARBA00001968"/>
    </source>
</evidence>
<keyword evidence="5" id="KW-0479">Metal-binding</keyword>
<dbReference type="AlphaFoldDB" id="A0AAQ3X1L3"/>
<dbReference type="PANTHER" id="PTHR22930:SF280">
    <property type="entry name" value="OS11G0202600 PROTEIN"/>
    <property type="match status" value="1"/>
</dbReference>
<evidence type="ECO:0000313" key="12">
    <source>
        <dbReference type="Proteomes" id="UP001341281"/>
    </source>
</evidence>
<evidence type="ECO:0000256" key="2">
    <source>
        <dbReference type="ARBA" id="ARBA00004123"/>
    </source>
</evidence>
<dbReference type="PANTHER" id="PTHR22930">
    <property type="match status" value="1"/>
</dbReference>
<dbReference type="Proteomes" id="UP001341281">
    <property type="component" value="Chromosome 06"/>
</dbReference>
<evidence type="ECO:0000256" key="3">
    <source>
        <dbReference type="ARBA" id="ARBA00006958"/>
    </source>
</evidence>
<comment type="cofactor">
    <cofactor evidence="1">
        <name>a divalent metal cation</name>
        <dbReference type="ChEBI" id="CHEBI:60240"/>
    </cofactor>
</comment>
<evidence type="ECO:0000256" key="6">
    <source>
        <dbReference type="ARBA" id="ARBA00022801"/>
    </source>
</evidence>
<feature type="compositionally biased region" description="Low complexity" evidence="8">
    <location>
        <begin position="65"/>
        <end position="87"/>
    </location>
</feature>
<feature type="region of interest" description="Disordered" evidence="8">
    <location>
        <begin position="1"/>
        <end position="251"/>
    </location>
</feature>
<feature type="domain" description="DDE Tnp4" evidence="9">
    <location>
        <begin position="426"/>
        <end position="578"/>
    </location>
</feature>
<feature type="compositionally biased region" description="Low complexity" evidence="8">
    <location>
        <begin position="221"/>
        <end position="232"/>
    </location>
</feature>
<keyword evidence="4" id="KW-0540">Nuclease</keyword>
<evidence type="ECO:0000256" key="7">
    <source>
        <dbReference type="ARBA" id="ARBA00023242"/>
    </source>
</evidence>
<dbReference type="InterPro" id="IPR027806">
    <property type="entry name" value="HARBI1_dom"/>
</dbReference>
<name>A0AAQ3X1L3_PASNO</name>
<evidence type="ECO:0000256" key="5">
    <source>
        <dbReference type="ARBA" id="ARBA00022723"/>
    </source>
</evidence>
<dbReference type="Pfam" id="PF26138">
    <property type="entry name" value="DUF8040"/>
    <property type="match status" value="1"/>
</dbReference>
<evidence type="ECO:0000313" key="11">
    <source>
        <dbReference type="EMBL" id="WVZ82648.1"/>
    </source>
</evidence>
<dbReference type="Pfam" id="PF13359">
    <property type="entry name" value="DDE_Tnp_4"/>
    <property type="match status" value="1"/>
</dbReference>
<evidence type="ECO:0000256" key="4">
    <source>
        <dbReference type="ARBA" id="ARBA00022722"/>
    </source>
</evidence>
<accession>A0AAQ3X1L3</accession>
<keyword evidence="12" id="KW-1185">Reference proteome</keyword>
<reference evidence="11 12" key="1">
    <citation type="submission" date="2024-02" db="EMBL/GenBank/DDBJ databases">
        <title>High-quality chromosome-scale genome assembly of Pensacola bahiagrass (Paspalum notatum Flugge var. saurae).</title>
        <authorList>
            <person name="Vega J.M."/>
            <person name="Podio M."/>
            <person name="Orjuela J."/>
            <person name="Siena L.A."/>
            <person name="Pessino S.C."/>
            <person name="Combes M.C."/>
            <person name="Mariac C."/>
            <person name="Albertini E."/>
            <person name="Pupilli F."/>
            <person name="Ortiz J.P.A."/>
            <person name="Leblanc O."/>
        </authorList>
    </citation>
    <scope>NUCLEOTIDE SEQUENCE [LARGE SCALE GENOMIC DNA]</scope>
    <source>
        <strain evidence="11">R1</strain>
        <tissue evidence="11">Leaf</tissue>
    </source>
</reference>
<dbReference type="EMBL" id="CP144750">
    <property type="protein sequence ID" value="WVZ82648.1"/>
    <property type="molecule type" value="Genomic_DNA"/>
</dbReference>
<evidence type="ECO:0000259" key="10">
    <source>
        <dbReference type="Pfam" id="PF26138"/>
    </source>
</evidence>
<dbReference type="InterPro" id="IPR045249">
    <property type="entry name" value="HARBI1-like"/>
</dbReference>
<dbReference type="GO" id="GO:0016787">
    <property type="term" value="F:hydrolase activity"/>
    <property type="evidence" value="ECO:0007669"/>
    <property type="project" value="UniProtKB-KW"/>
</dbReference>
<proteinExistence type="inferred from homology"/>
<gene>
    <name evidence="11" type="ORF">U9M48_029892</name>
</gene>
<evidence type="ECO:0008006" key="13">
    <source>
        <dbReference type="Google" id="ProtNLM"/>
    </source>
</evidence>
<comment type="similarity">
    <text evidence="3">Belongs to the HARBI1 family.</text>
</comment>
<evidence type="ECO:0000259" key="9">
    <source>
        <dbReference type="Pfam" id="PF13359"/>
    </source>
</evidence>
<feature type="compositionally biased region" description="Basic and acidic residues" evidence="8">
    <location>
        <begin position="91"/>
        <end position="115"/>
    </location>
</feature>
<evidence type="ECO:0000256" key="8">
    <source>
        <dbReference type="SAM" id="MobiDB-lite"/>
    </source>
</evidence>
<organism evidence="11 12">
    <name type="scientific">Paspalum notatum var. saurae</name>
    <dbReference type="NCBI Taxonomy" id="547442"/>
    <lineage>
        <taxon>Eukaryota</taxon>
        <taxon>Viridiplantae</taxon>
        <taxon>Streptophyta</taxon>
        <taxon>Embryophyta</taxon>
        <taxon>Tracheophyta</taxon>
        <taxon>Spermatophyta</taxon>
        <taxon>Magnoliopsida</taxon>
        <taxon>Liliopsida</taxon>
        <taxon>Poales</taxon>
        <taxon>Poaceae</taxon>
        <taxon>PACMAD clade</taxon>
        <taxon>Panicoideae</taxon>
        <taxon>Andropogonodae</taxon>
        <taxon>Paspaleae</taxon>
        <taxon>Paspalinae</taxon>
        <taxon>Paspalum</taxon>
    </lineage>
</organism>
<dbReference type="GO" id="GO:0046872">
    <property type="term" value="F:metal ion binding"/>
    <property type="evidence" value="ECO:0007669"/>
    <property type="project" value="UniProtKB-KW"/>
</dbReference>
<keyword evidence="6" id="KW-0378">Hydrolase</keyword>
<protein>
    <recommendedName>
        <fullName evidence="13">DDE Tnp4 domain-containing protein</fullName>
    </recommendedName>
</protein>
<dbReference type="InterPro" id="IPR058353">
    <property type="entry name" value="DUF8040"/>
</dbReference>
<sequence>MAKFLPWDPNTLRQNESGEIEWQKDRASSRIQSDLLPLSRPRIEPKLRHHSLPPPTACCSRRRSSAAPTARLLRASSAGRRLRSSAAPPLVRDRNPPPRSTPSEHRRSAATVDRRRLLRPPPPRPSAAALLRDRDPPPRSTPSEPRRSAATVDRRRRLRPPPPHPSATATLHRVLPRRSPADPPPPSTGAADCDLRRRVPPPPRSSATATLHRVPPRRSPADPTAPSTAAADYDLGRRAPPRPRPSAPQRRALRVVVASAADLALRHQRLKTVYDEKVVPLITEEFGYANVHQVLDPTLHRHFSPRNLADETECYNMFRMTPPMFYRLHDLLVQSYGLKSTSKCNSIEALGMFLWMVGACQSVRQADNRLKRSLDTVHRNFEKVLKCLVKLAADIIRPLDPEFKTIHRRLQCPRFRPHFNDCIGAIDGTHVEVVVPNDKMVQYLCQKGITTQNVLAVVDFDMRFTFVLARWPGSVHDMRVFNDATNKYKAREVLPSRFRISKSCRVSCTLKYHLPEFRNSTMPRGMKENFNFAHSSLRNVVERAFGVLKMKWKMLLKVPVYPPAKQARIIVACIALHNFIRESKLMDVDFARCDRDEHYVLIEASLSQPRRRDTRRLKEDRNMNAFRDQLANALYNR</sequence>